<proteinExistence type="inferred from homology"/>
<comment type="caution">
    <text evidence="8">The sequence shown here is derived from an EMBL/GenBank/DDBJ whole genome shotgun (WGS) entry which is preliminary data.</text>
</comment>
<keyword evidence="3 5" id="KW-0378">Hydrolase</keyword>
<evidence type="ECO:0000256" key="3">
    <source>
        <dbReference type="ARBA" id="ARBA00022801"/>
    </source>
</evidence>
<dbReference type="PANTHER" id="PTHR42881">
    <property type="entry name" value="PROLYL ENDOPEPTIDASE"/>
    <property type="match status" value="1"/>
</dbReference>
<dbReference type="EMBL" id="JATAAI010000031">
    <property type="protein sequence ID" value="KAK1735940.1"/>
    <property type="molecule type" value="Genomic_DNA"/>
</dbReference>
<dbReference type="InterPro" id="IPR029058">
    <property type="entry name" value="AB_hydrolase_fold"/>
</dbReference>
<dbReference type="AlphaFoldDB" id="A0AAD8XYR6"/>
<dbReference type="GO" id="GO:0005829">
    <property type="term" value="C:cytosol"/>
    <property type="evidence" value="ECO:0007669"/>
    <property type="project" value="TreeGrafter"/>
</dbReference>
<name>A0AAD8XYR6_9STRA</name>
<evidence type="ECO:0000256" key="4">
    <source>
        <dbReference type="ARBA" id="ARBA00022825"/>
    </source>
</evidence>
<evidence type="ECO:0000259" key="6">
    <source>
        <dbReference type="Pfam" id="PF00326"/>
    </source>
</evidence>
<dbReference type="PRINTS" id="PR00862">
    <property type="entry name" value="PROLIGOPTASE"/>
</dbReference>
<gene>
    <name evidence="8" type="ORF">QTG54_013387</name>
</gene>
<protein>
    <recommendedName>
        <fullName evidence="5">Prolyl endopeptidase</fullName>
        <ecNumber evidence="5">3.4.21.-</ecNumber>
    </recommendedName>
</protein>
<dbReference type="EC" id="3.4.21.-" evidence="5"/>
<dbReference type="GO" id="GO:0004252">
    <property type="term" value="F:serine-type endopeptidase activity"/>
    <property type="evidence" value="ECO:0007669"/>
    <property type="project" value="UniProtKB-UniRule"/>
</dbReference>
<evidence type="ECO:0000313" key="8">
    <source>
        <dbReference type="EMBL" id="KAK1735940.1"/>
    </source>
</evidence>
<evidence type="ECO:0000256" key="2">
    <source>
        <dbReference type="ARBA" id="ARBA00022670"/>
    </source>
</evidence>
<dbReference type="InterPro" id="IPR023302">
    <property type="entry name" value="Pept_S9A_N"/>
</dbReference>
<dbReference type="InterPro" id="IPR001375">
    <property type="entry name" value="Peptidase_S9_cat"/>
</dbReference>
<evidence type="ECO:0000259" key="7">
    <source>
        <dbReference type="Pfam" id="PF02897"/>
    </source>
</evidence>
<evidence type="ECO:0000313" key="9">
    <source>
        <dbReference type="Proteomes" id="UP001224775"/>
    </source>
</evidence>
<sequence>MSMKPAASIIATARLFFICSIINTRLLSSVAAFAPSKLLQKSFRNVSFSSHHHQKIMSPPASSTTTAAAATTSIDDPHLWLEEVLGTKQLEWVNKINSDCLSTIGDPTQTSTYTRIKSILDSQDKIPHAYRINDKFYYNFWQDETHVQGIWRKTTLESFKSSDTPTEWTTVLDIDALDPPTTDTAKTWVWHGSILLDEGPTNTKCDRALIKLSPGGSDADICREFCLSTETFVDPNGDEQGFEITTPAKTRISYRSRNECLVGTDFHHDKSTLTDSGYPRVVKSWKRGTPLSEAVTVFEAQQTDIAANMYSYHDRGYVHEFQLRSITFYTSQYLYRALPVEGVAGVTADMEEVPFREVPIPEDAELGTFANTALVTLRSDLDIGGKSFKAGSMVALPMPELMENDWTNAVAMFTPTLSRSLSSSTETKDYIILKILEDVRTKLEFWKYCSETQSWSKQLCSDGEEDGSIPVGQDVAVSSHCRNSEADNTLWLWRDGYLVPDTLEIATAEDCCKSTEFVKAKPAMFNADGLIVEQHFTTSKDGTRIPYFVMRKKDLKMDGSNAVLLDAYGGFEISLLPGYSAGVGAGWLERGGIKVIANIRGGGEYGPTWHQAALKSKRYKCFEDIEAVAQALIDSGLTSREKLACIGGSNGGLLVGNLITRPIASSLFGAAVCQVPLLDMKRYNKLLAGASWMGEYGNPDTEDWKFLRNHSPYHLLRHDILSKPEMDDDGVLGEPTESTNPDWKCPKTLFTTSTRDDRVHPGHARKMVASLLEEAGKEKAPTVLYWENTEGGHGGAADNSQRAHMWALTYNFLAQALDLESS</sequence>
<feature type="domain" description="Peptidase S9A N-terminal" evidence="7">
    <location>
        <begin position="71"/>
        <end position="452"/>
    </location>
</feature>
<dbReference type="SUPFAM" id="SSF53474">
    <property type="entry name" value="alpha/beta-Hydrolases"/>
    <property type="match status" value="1"/>
</dbReference>
<dbReference type="GO" id="GO:0070012">
    <property type="term" value="F:oligopeptidase activity"/>
    <property type="evidence" value="ECO:0007669"/>
    <property type="project" value="TreeGrafter"/>
</dbReference>
<evidence type="ECO:0000256" key="5">
    <source>
        <dbReference type="RuleBase" id="RU368024"/>
    </source>
</evidence>
<dbReference type="Pfam" id="PF02897">
    <property type="entry name" value="Peptidase_S9_N"/>
    <property type="match status" value="1"/>
</dbReference>
<dbReference type="Pfam" id="PF00326">
    <property type="entry name" value="Peptidase_S9"/>
    <property type="match status" value="1"/>
</dbReference>
<keyword evidence="9" id="KW-1185">Reference proteome</keyword>
<dbReference type="InterPro" id="IPR002470">
    <property type="entry name" value="Peptidase_S9A"/>
</dbReference>
<dbReference type="Gene3D" id="2.130.10.120">
    <property type="entry name" value="Prolyl oligopeptidase, N-terminal domain"/>
    <property type="match status" value="1"/>
</dbReference>
<organism evidence="8 9">
    <name type="scientific">Skeletonema marinoi</name>
    <dbReference type="NCBI Taxonomy" id="267567"/>
    <lineage>
        <taxon>Eukaryota</taxon>
        <taxon>Sar</taxon>
        <taxon>Stramenopiles</taxon>
        <taxon>Ochrophyta</taxon>
        <taxon>Bacillariophyta</taxon>
        <taxon>Coscinodiscophyceae</taxon>
        <taxon>Thalassiosirophycidae</taxon>
        <taxon>Thalassiosirales</taxon>
        <taxon>Skeletonemataceae</taxon>
        <taxon>Skeletonema</taxon>
        <taxon>Skeletonema marinoi-dohrnii complex</taxon>
    </lineage>
</organism>
<evidence type="ECO:0000256" key="1">
    <source>
        <dbReference type="ARBA" id="ARBA00005228"/>
    </source>
</evidence>
<reference evidence="8" key="1">
    <citation type="submission" date="2023-06" db="EMBL/GenBank/DDBJ databases">
        <title>Survivors Of The Sea: Transcriptome response of Skeletonema marinoi to long-term dormancy.</title>
        <authorList>
            <person name="Pinder M.I.M."/>
            <person name="Kourtchenko O."/>
            <person name="Robertson E.K."/>
            <person name="Larsson T."/>
            <person name="Maumus F."/>
            <person name="Osuna-Cruz C.M."/>
            <person name="Vancaester E."/>
            <person name="Stenow R."/>
            <person name="Vandepoele K."/>
            <person name="Ploug H."/>
            <person name="Bruchert V."/>
            <person name="Godhe A."/>
            <person name="Topel M."/>
        </authorList>
    </citation>
    <scope>NUCLEOTIDE SEQUENCE</scope>
    <source>
        <strain evidence="8">R05AC</strain>
    </source>
</reference>
<dbReference type="InterPro" id="IPR051167">
    <property type="entry name" value="Prolyl_oligopep/macrocyclase"/>
</dbReference>
<dbReference type="Proteomes" id="UP001224775">
    <property type="component" value="Unassembled WGS sequence"/>
</dbReference>
<feature type="domain" description="Peptidase S9 prolyl oligopeptidase catalytic" evidence="6">
    <location>
        <begin position="587"/>
        <end position="818"/>
    </location>
</feature>
<keyword evidence="4 5" id="KW-0720">Serine protease</keyword>
<dbReference type="GO" id="GO:0006508">
    <property type="term" value="P:proteolysis"/>
    <property type="evidence" value="ECO:0007669"/>
    <property type="project" value="UniProtKB-KW"/>
</dbReference>
<dbReference type="PANTHER" id="PTHR42881:SF13">
    <property type="entry name" value="PROLYL ENDOPEPTIDASE"/>
    <property type="match status" value="1"/>
</dbReference>
<accession>A0AAD8XYR6</accession>
<dbReference type="Gene3D" id="3.40.50.1820">
    <property type="entry name" value="alpha/beta hydrolase"/>
    <property type="match status" value="1"/>
</dbReference>
<comment type="similarity">
    <text evidence="1 5">Belongs to the peptidase S9A family.</text>
</comment>
<dbReference type="SUPFAM" id="SSF50993">
    <property type="entry name" value="Peptidase/esterase 'gauge' domain"/>
    <property type="match status" value="1"/>
</dbReference>
<keyword evidence="2 5" id="KW-0645">Protease</keyword>